<keyword evidence="1" id="KW-1133">Transmembrane helix</keyword>
<dbReference type="Proteomes" id="UP000030125">
    <property type="component" value="Unassembled WGS sequence"/>
</dbReference>
<keyword evidence="3" id="KW-1185">Reference proteome</keyword>
<name>A0A0A2EMY3_PORCN</name>
<evidence type="ECO:0000256" key="1">
    <source>
        <dbReference type="SAM" id="Phobius"/>
    </source>
</evidence>
<accession>A0A0A2EMY3</accession>
<evidence type="ECO:0000313" key="2">
    <source>
        <dbReference type="EMBL" id="KGN80216.1"/>
    </source>
</evidence>
<gene>
    <name evidence="2" type="ORF">HQ35_05830</name>
</gene>
<comment type="caution">
    <text evidence="2">The sequence shown here is derived from an EMBL/GenBank/DDBJ whole genome shotgun (WGS) entry which is preliminary data.</text>
</comment>
<dbReference type="AlphaFoldDB" id="A0A0A2EMY3"/>
<feature type="transmembrane region" description="Helical" evidence="1">
    <location>
        <begin position="6"/>
        <end position="26"/>
    </location>
</feature>
<sequence>MNLNLLVVFSIDFQAFWLLLWALVGVRAPQPPHVDQLRPAIGEQEKENRPCTNEWYKDGLFIVKSNSKYFVD</sequence>
<keyword evidence="1" id="KW-0472">Membrane</keyword>
<protein>
    <submittedName>
        <fullName evidence="2">Uncharacterized protein</fullName>
    </submittedName>
</protein>
<keyword evidence="1" id="KW-0812">Transmembrane</keyword>
<reference evidence="2 3" key="1">
    <citation type="submission" date="2014-08" db="EMBL/GenBank/DDBJ databases">
        <title>Porphyromonas cangingivalis strain:COT-109_OH1386 Genome sequencing.</title>
        <authorList>
            <person name="Wallis C."/>
            <person name="Deusch O."/>
            <person name="O'Flynn C."/>
            <person name="Davis I."/>
            <person name="Jospin G."/>
            <person name="Darling A.E."/>
            <person name="Coil D.A."/>
            <person name="Alexiev A."/>
            <person name="Horsfall A."/>
            <person name="Kirkwood N."/>
            <person name="Harris S."/>
            <person name="Eisen J.A."/>
        </authorList>
    </citation>
    <scope>NUCLEOTIDE SEQUENCE [LARGE SCALE GENOMIC DNA]</scope>
    <source>
        <strain evidence="3">COT-109 OH1386</strain>
    </source>
</reference>
<evidence type="ECO:0000313" key="3">
    <source>
        <dbReference type="Proteomes" id="UP000030125"/>
    </source>
</evidence>
<organism evidence="2 3">
    <name type="scientific">Porphyromonas cangingivalis</name>
    <dbReference type="NCBI Taxonomy" id="36874"/>
    <lineage>
        <taxon>Bacteria</taxon>
        <taxon>Pseudomonadati</taxon>
        <taxon>Bacteroidota</taxon>
        <taxon>Bacteroidia</taxon>
        <taxon>Bacteroidales</taxon>
        <taxon>Porphyromonadaceae</taxon>
        <taxon>Porphyromonas</taxon>
    </lineage>
</organism>
<proteinExistence type="predicted"/>
<dbReference type="EMBL" id="JQJD01000043">
    <property type="protein sequence ID" value="KGN80216.1"/>
    <property type="molecule type" value="Genomic_DNA"/>
</dbReference>